<evidence type="ECO:0000256" key="1">
    <source>
        <dbReference type="SAM" id="Coils"/>
    </source>
</evidence>
<name>A0AAU9IWM2_9CILI</name>
<proteinExistence type="predicted"/>
<sequence length="365" mass="42689">MVDPRATDAICEFLHEKNRKLSEDIDKISKEVALLTGELKRLEDEKAENIKILKLVESCESVLKQNLSEFDKILINEPWEALRKFSELYENKKIYDYAKSSLPFTKSFRYFSDNSKTEMSYIAFPRAGTSELIYLNLEDMTSQSVSIKWLQNLQLFGYTPIPGRKCLFFYGGYNTGLRQSTGRTFYLTDDQQIIDLPDGKPACDLAIIYHKDFVYALGGNNDKVSAKFNLELNKWEYLWPLPEGDYRESIITGYKNYILITARYLDKVIRYSIKNDYYADIQNLTLKGDAIKLLISSDDKVFVIELCGNIYQNINQSLKKWERVGRNDVLNCSIPTYTVRFRNNFIVSIWKISWLNLIWRKDHLK</sequence>
<keyword evidence="3" id="KW-1185">Reference proteome</keyword>
<dbReference type="Gene3D" id="2.120.10.80">
    <property type="entry name" value="Kelch-type beta propeller"/>
    <property type="match status" value="1"/>
</dbReference>
<dbReference type="SUPFAM" id="SSF117281">
    <property type="entry name" value="Kelch motif"/>
    <property type="match status" value="1"/>
</dbReference>
<evidence type="ECO:0000313" key="2">
    <source>
        <dbReference type="EMBL" id="CAG9318919.1"/>
    </source>
</evidence>
<keyword evidence="1" id="KW-0175">Coiled coil</keyword>
<protein>
    <submittedName>
        <fullName evidence="2">Uncharacterized protein</fullName>
    </submittedName>
</protein>
<accession>A0AAU9IWM2</accession>
<dbReference type="AlphaFoldDB" id="A0AAU9IWM2"/>
<comment type="caution">
    <text evidence="2">The sequence shown here is derived from an EMBL/GenBank/DDBJ whole genome shotgun (WGS) entry which is preliminary data.</text>
</comment>
<dbReference type="EMBL" id="CAJZBQ010000021">
    <property type="protein sequence ID" value="CAG9318919.1"/>
    <property type="molecule type" value="Genomic_DNA"/>
</dbReference>
<evidence type="ECO:0000313" key="3">
    <source>
        <dbReference type="Proteomes" id="UP001162131"/>
    </source>
</evidence>
<organism evidence="2 3">
    <name type="scientific">Blepharisma stoltei</name>
    <dbReference type="NCBI Taxonomy" id="1481888"/>
    <lineage>
        <taxon>Eukaryota</taxon>
        <taxon>Sar</taxon>
        <taxon>Alveolata</taxon>
        <taxon>Ciliophora</taxon>
        <taxon>Postciliodesmatophora</taxon>
        <taxon>Heterotrichea</taxon>
        <taxon>Heterotrichida</taxon>
        <taxon>Blepharismidae</taxon>
        <taxon>Blepharisma</taxon>
    </lineage>
</organism>
<reference evidence="2" key="1">
    <citation type="submission" date="2021-09" db="EMBL/GenBank/DDBJ databases">
        <authorList>
            <consortium name="AG Swart"/>
            <person name="Singh M."/>
            <person name="Singh A."/>
            <person name="Seah K."/>
            <person name="Emmerich C."/>
        </authorList>
    </citation>
    <scope>NUCLEOTIDE SEQUENCE</scope>
    <source>
        <strain evidence="2">ATCC30299</strain>
    </source>
</reference>
<dbReference type="Proteomes" id="UP001162131">
    <property type="component" value="Unassembled WGS sequence"/>
</dbReference>
<feature type="coiled-coil region" evidence="1">
    <location>
        <begin position="11"/>
        <end position="45"/>
    </location>
</feature>
<gene>
    <name evidence="2" type="ORF">BSTOLATCC_MIC22278</name>
</gene>
<dbReference type="InterPro" id="IPR015915">
    <property type="entry name" value="Kelch-typ_b-propeller"/>
</dbReference>